<comment type="cofactor">
    <cofactor evidence="8">
        <name>Zn(2+)</name>
        <dbReference type="ChEBI" id="CHEBI:29105"/>
    </cofactor>
    <text evidence="8">Binds 1 zinc ion per subunit.</text>
</comment>
<evidence type="ECO:0000256" key="1">
    <source>
        <dbReference type="ARBA" id="ARBA00004984"/>
    </source>
</evidence>
<dbReference type="Gene3D" id="3.20.20.140">
    <property type="entry name" value="Metal-dependent hydrolases"/>
    <property type="match status" value="1"/>
</dbReference>
<name>A0A330G7Y6_ENTCL</name>
<dbReference type="NCBIfam" id="TIGR02967">
    <property type="entry name" value="guan_deamin"/>
    <property type="match status" value="1"/>
</dbReference>
<dbReference type="CDD" id="cd01303">
    <property type="entry name" value="GDEase"/>
    <property type="match status" value="1"/>
</dbReference>
<accession>A0A330G7Y6</accession>
<evidence type="ECO:0000256" key="2">
    <source>
        <dbReference type="ARBA" id="ARBA00006745"/>
    </source>
</evidence>
<dbReference type="InterPro" id="IPR051607">
    <property type="entry name" value="Metallo-dep_hydrolases"/>
</dbReference>
<keyword evidence="5 8" id="KW-0378">Hydrolase</keyword>
<evidence type="ECO:0000256" key="7">
    <source>
        <dbReference type="NCBIfam" id="TIGR02967"/>
    </source>
</evidence>
<evidence type="ECO:0000256" key="3">
    <source>
        <dbReference type="ARBA" id="ARBA00012781"/>
    </source>
</evidence>
<keyword evidence="6 8" id="KW-0862">Zinc</keyword>
<dbReference type="UniPathway" id="UPA00603">
    <property type="reaction ID" value="UER00660"/>
</dbReference>
<dbReference type="RefSeq" id="WP_045326881.1">
    <property type="nucleotide sequence ID" value="NZ_CABMNQ010000028.1"/>
</dbReference>
<organism evidence="10 11">
    <name type="scientific">Enterobacter cloacae</name>
    <dbReference type="NCBI Taxonomy" id="550"/>
    <lineage>
        <taxon>Bacteria</taxon>
        <taxon>Pseudomonadati</taxon>
        <taxon>Pseudomonadota</taxon>
        <taxon>Gammaproteobacteria</taxon>
        <taxon>Enterobacterales</taxon>
        <taxon>Enterobacteriaceae</taxon>
        <taxon>Enterobacter</taxon>
        <taxon>Enterobacter cloacae complex</taxon>
    </lineage>
</organism>
<dbReference type="NCBIfam" id="NF006679">
    <property type="entry name" value="PRK09228.1"/>
    <property type="match status" value="1"/>
</dbReference>
<dbReference type="InterPro" id="IPR006680">
    <property type="entry name" value="Amidohydro-rel"/>
</dbReference>
<proteinExistence type="inferred from homology"/>
<dbReference type="GO" id="GO:0005829">
    <property type="term" value="C:cytosol"/>
    <property type="evidence" value="ECO:0007669"/>
    <property type="project" value="TreeGrafter"/>
</dbReference>
<dbReference type="PANTHER" id="PTHR11271">
    <property type="entry name" value="GUANINE DEAMINASE"/>
    <property type="match status" value="1"/>
</dbReference>
<dbReference type="InterPro" id="IPR011059">
    <property type="entry name" value="Metal-dep_hydrolase_composite"/>
</dbReference>
<dbReference type="PANTHER" id="PTHR11271:SF6">
    <property type="entry name" value="GUANINE DEAMINASE"/>
    <property type="match status" value="1"/>
</dbReference>
<feature type="domain" description="Amidohydrolase-related" evidence="9">
    <location>
        <begin position="71"/>
        <end position="432"/>
    </location>
</feature>
<dbReference type="InterPro" id="IPR032466">
    <property type="entry name" value="Metal_Hydrolase"/>
</dbReference>
<dbReference type="EMBL" id="QMDH01000028">
    <property type="protein sequence ID" value="RAZ65634.1"/>
    <property type="molecule type" value="Genomic_DNA"/>
</dbReference>
<evidence type="ECO:0000256" key="6">
    <source>
        <dbReference type="ARBA" id="ARBA00022833"/>
    </source>
</evidence>
<dbReference type="GO" id="GO:0006147">
    <property type="term" value="P:guanine catabolic process"/>
    <property type="evidence" value="ECO:0007669"/>
    <property type="project" value="UniProtKB-UniRule"/>
</dbReference>
<dbReference type="EC" id="3.5.4.3" evidence="3 7"/>
<gene>
    <name evidence="10" type="primary">guaD</name>
    <name evidence="10" type="ORF">DP202_15185</name>
</gene>
<dbReference type="GO" id="GO:0008892">
    <property type="term" value="F:guanine deaminase activity"/>
    <property type="evidence" value="ECO:0007669"/>
    <property type="project" value="UniProtKB-UniRule"/>
</dbReference>
<dbReference type="Proteomes" id="UP000251576">
    <property type="component" value="Unassembled WGS sequence"/>
</dbReference>
<comment type="catalytic activity">
    <reaction evidence="8">
        <text>guanine + H2O + H(+) = xanthine + NH4(+)</text>
        <dbReference type="Rhea" id="RHEA:14665"/>
        <dbReference type="ChEBI" id="CHEBI:15377"/>
        <dbReference type="ChEBI" id="CHEBI:15378"/>
        <dbReference type="ChEBI" id="CHEBI:16235"/>
        <dbReference type="ChEBI" id="CHEBI:17712"/>
        <dbReference type="ChEBI" id="CHEBI:28938"/>
        <dbReference type="EC" id="3.5.4.3"/>
    </reaction>
</comment>
<dbReference type="InterPro" id="IPR014311">
    <property type="entry name" value="Guanine_deaminase"/>
</dbReference>
<evidence type="ECO:0000256" key="5">
    <source>
        <dbReference type="ARBA" id="ARBA00022801"/>
    </source>
</evidence>
<keyword evidence="4 8" id="KW-0479">Metal-binding</keyword>
<evidence type="ECO:0000256" key="8">
    <source>
        <dbReference type="RuleBase" id="RU366009"/>
    </source>
</evidence>
<evidence type="ECO:0000313" key="11">
    <source>
        <dbReference type="Proteomes" id="UP000251576"/>
    </source>
</evidence>
<evidence type="ECO:0000256" key="4">
    <source>
        <dbReference type="ARBA" id="ARBA00022723"/>
    </source>
</evidence>
<dbReference type="Pfam" id="PF01979">
    <property type="entry name" value="Amidohydro_1"/>
    <property type="match status" value="1"/>
</dbReference>
<comment type="function">
    <text evidence="8">Catalyzes the hydrolytic deamination of guanine, producing xanthine and ammonia.</text>
</comment>
<dbReference type="SUPFAM" id="SSF51556">
    <property type="entry name" value="Metallo-dependent hydrolases"/>
    <property type="match status" value="1"/>
</dbReference>
<evidence type="ECO:0000259" key="9">
    <source>
        <dbReference type="Pfam" id="PF01979"/>
    </source>
</evidence>
<comment type="pathway">
    <text evidence="1 8">Purine metabolism; guanine degradation; xanthine from guanine: step 1/1.</text>
</comment>
<dbReference type="Gene3D" id="2.30.40.10">
    <property type="entry name" value="Urease, subunit C, domain 1"/>
    <property type="match status" value="1"/>
</dbReference>
<protein>
    <recommendedName>
        <fullName evidence="3 7">Guanine deaminase</fullName>
        <shortName evidence="8">Guanase</shortName>
        <ecNumber evidence="3 7">3.5.4.3</ecNumber>
    </recommendedName>
    <alternativeName>
        <fullName evidence="8">Guanine aminohydrolase</fullName>
    </alternativeName>
</protein>
<dbReference type="GO" id="GO:0008270">
    <property type="term" value="F:zinc ion binding"/>
    <property type="evidence" value="ECO:0007669"/>
    <property type="project" value="UniProtKB-UniRule"/>
</dbReference>
<evidence type="ECO:0000313" key="10">
    <source>
        <dbReference type="EMBL" id="RAZ65634.1"/>
    </source>
</evidence>
<sequence length="439" mass="49929">MMEYQTAIRGAFFDIAQVCDSADAIAEHARYLEDGLLFIQNGTILAHMPWQEGEQYLDPHKGYTDMRGRLLLPGFIDTHVHYPQTEMIGAFGEQLLEWLTTYTFPVESQFADEAYATEIAEFFINQLVSNGTTTALVFCTLHPESVEALFAEALRLNMRLIAGKVMMDRHAPDYLSEDAKQSYRQTRALIQRWHHRGRLGYAITPRFAPTSSPELLAAVSLLREEFPDTWLQTHLSENPNEVAWVSDLWPEHERYLDVYHHYGLTGERSMFAHAIHLHHSEWQCLHDTGSAVAFCPTSNLFLGSGLFRLPACWQHRVRMGIGTDVGAGTTFSMLRTLGEAYKVGQLQSYRLRASEAFYHATLGGAHALRLDDKIGNFTPGKEADFVVIDPDVTPLQRLRNRRCQDIYEQLFVLMTLGDERNISETWVNGERVWSTAPVG</sequence>
<dbReference type="AlphaFoldDB" id="A0A330G7Y6"/>
<reference evidence="10 11" key="1">
    <citation type="submission" date="2018-06" db="EMBL/GenBank/DDBJ databases">
        <title>ACT-28, a chromosomally-encoded AmpC with carbapenemase activity from Enterobacter kobei.</title>
        <authorList>
            <person name="Jousset A.B."/>
            <person name="Oueslati S."/>
            <person name="Bernabeu S."/>
            <person name="Takissian J."/>
            <person name="Creton E."/>
            <person name="Vogel A."/>
            <person name="Cotellon G."/>
            <person name="Bonnin R.A."/>
            <person name="Dortet L."/>
            <person name="Naas T."/>
        </authorList>
    </citation>
    <scope>NUCLEOTIDE SEQUENCE [LARGE SCALE GENOMIC DNA]</scope>
    <source>
        <strain evidence="10 11">99B3</strain>
    </source>
</reference>
<comment type="similarity">
    <text evidence="2 8">Belongs to the metallo-dependent hydrolases superfamily. ATZ/TRZ family.</text>
</comment>
<comment type="caution">
    <text evidence="10">The sequence shown here is derived from an EMBL/GenBank/DDBJ whole genome shotgun (WGS) entry which is preliminary data.</text>
</comment>
<dbReference type="FunFam" id="3.20.20.140:FF:000022">
    <property type="entry name" value="Guanine deaminase"/>
    <property type="match status" value="1"/>
</dbReference>
<dbReference type="SUPFAM" id="SSF51338">
    <property type="entry name" value="Composite domain of metallo-dependent hydrolases"/>
    <property type="match status" value="1"/>
</dbReference>